<organism evidence="1">
    <name type="scientific">bioreactor metagenome</name>
    <dbReference type="NCBI Taxonomy" id="1076179"/>
    <lineage>
        <taxon>unclassified sequences</taxon>
        <taxon>metagenomes</taxon>
        <taxon>ecological metagenomes</taxon>
    </lineage>
</organism>
<dbReference type="AlphaFoldDB" id="A0A644UE40"/>
<name>A0A644UE40_9ZZZZ</name>
<protein>
    <submittedName>
        <fullName evidence="1">Uncharacterized protein</fullName>
    </submittedName>
</protein>
<dbReference type="PROSITE" id="PS51257">
    <property type="entry name" value="PROKAR_LIPOPROTEIN"/>
    <property type="match status" value="1"/>
</dbReference>
<sequence length="253" mass="27963">MRINPKAFFFLPGILLLSCAVGLIAEQDVRIEAPLRPAVWAGMGAIVYRAGWVDKKGQGHEEKVAEGQSLTIRLERGYRQAILFQPVAPYDWCKPAGFLYPFDVEPGSDFVDAWWSATGKASFGSGYAAAVALALERAGYHPWNWPVEKLANPGLIKHRDPWTLPPWSAAERLIRGEFRLSLFPSAKTVFELPDEGPWWPESALCPPPLAEAEKAAASVMLSEGLHTFSNGKEFLCVKVEAGEIFVQRRAKGL</sequence>
<dbReference type="EMBL" id="VSSQ01000104">
    <property type="protein sequence ID" value="MPL77174.1"/>
    <property type="molecule type" value="Genomic_DNA"/>
</dbReference>
<comment type="caution">
    <text evidence="1">The sequence shown here is derived from an EMBL/GenBank/DDBJ whole genome shotgun (WGS) entry which is preliminary data.</text>
</comment>
<accession>A0A644UE40</accession>
<reference evidence="1" key="1">
    <citation type="submission" date="2019-08" db="EMBL/GenBank/DDBJ databases">
        <authorList>
            <person name="Kucharzyk K."/>
            <person name="Murdoch R.W."/>
            <person name="Higgins S."/>
            <person name="Loffler F."/>
        </authorList>
    </citation>
    <scope>NUCLEOTIDE SEQUENCE</scope>
</reference>
<proteinExistence type="predicted"/>
<gene>
    <name evidence="1" type="ORF">SDC9_23026</name>
</gene>
<evidence type="ECO:0000313" key="1">
    <source>
        <dbReference type="EMBL" id="MPL77174.1"/>
    </source>
</evidence>